<dbReference type="GO" id="GO:0003677">
    <property type="term" value="F:DNA binding"/>
    <property type="evidence" value="ECO:0007669"/>
    <property type="project" value="InterPro"/>
</dbReference>
<dbReference type="InterPro" id="IPR001387">
    <property type="entry name" value="Cro/C1-type_HTH"/>
</dbReference>
<dbReference type="Proteomes" id="UP000434475">
    <property type="component" value="Unassembled WGS sequence"/>
</dbReference>
<proteinExistence type="predicted"/>
<dbReference type="AlphaFoldDB" id="A0A174QAL6"/>
<reference evidence="3 4" key="1">
    <citation type="journal article" date="2019" name="Nat. Med.">
        <title>A library of human gut bacterial isolates paired with longitudinal multiomics data enables mechanistic microbiome research.</title>
        <authorList>
            <person name="Poyet M."/>
            <person name="Groussin M."/>
            <person name="Gibbons S.M."/>
            <person name="Avila-Pacheco J."/>
            <person name="Jiang X."/>
            <person name="Kearney S.M."/>
            <person name="Perrotta A.R."/>
            <person name="Berdy B."/>
            <person name="Zhao S."/>
            <person name="Lieberman T.D."/>
            <person name="Swanson P.K."/>
            <person name="Smith M."/>
            <person name="Roesemann S."/>
            <person name="Alexander J.E."/>
            <person name="Rich S.A."/>
            <person name="Livny J."/>
            <person name="Vlamakis H."/>
            <person name="Clish C."/>
            <person name="Bullock K."/>
            <person name="Deik A."/>
            <person name="Scott J."/>
            <person name="Pierce K.A."/>
            <person name="Xavier R.J."/>
            <person name="Alm E.J."/>
        </authorList>
    </citation>
    <scope>NUCLEOTIDE SEQUENCE [LARGE SCALE GENOMIC DNA]</scope>
    <source>
        <strain evidence="3 4">BIOML-A2</strain>
    </source>
</reference>
<dbReference type="CDD" id="cd00093">
    <property type="entry name" value="HTH_XRE"/>
    <property type="match status" value="1"/>
</dbReference>
<dbReference type="SUPFAM" id="SSF47413">
    <property type="entry name" value="lambda repressor-like DNA-binding domains"/>
    <property type="match status" value="1"/>
</dbReference>
<dbReference type="EMBL" id="WKPR01000003">
    <property type="protein sequence ID" value="MSB18517.1"/>
    <property type="molecule type" value="Genomic_DNA"/>
</dbReference>
<sequence length="225" mass="25566">MNRAKKDAPPRFPEFREAFLELMGDMTLEQFAKKLGMSRATVGFYAAGQRIPDALGLKKITETCNVSADWLLGISDYKYKQFERMTAAELGLSEKAIFALTKIKEMNNHSSSIESLNSLLSMDKFYSLLVDISHLKKAIEDNLKKKIPAPFTNESKQAEMIKSKAENLLNQGGGLYKVIDETDYLKMKEYYLQSAFSEIVNKVIFDKNETLKQLLSLEQGIRLEP</sequence>
<dbReference type="Pfam" id="PF01381">
    <property type="entry name" value="HTH_3"/>
    <property type="match status" value="1"/>
</dbReference>
<dbReference type="EMBL" id="JAQLWO010000019">
    <property type="protein sequence ID" value="MDB7907444.1"/>
    <property type="molecule type" value="Genomic_DNA"/>
</dbReference>
<organism evidence="3 4">
    <name type="scientific">Flavonifractor plautii</name>
    <name type="common">Fusobacterium plautii</name>
    <dbReference type="NCBI Taxonomy" id="292800"/>
    <lineage>
        <taxon>Bacteria</taxon>
        <taxon>Bacillati</taxon>
        <taxon>Bacillota</taxon>
        <taxon>Clostridia</taxon>
        <taxon>Eubacteriales</taxon>
        <taxon>Oscillospiraceae</taxon>
        <taxon>Flavonifractor</taxon>
    </lineage>
</organism>
<dbReference type="InterPro" id="IPR010982">
    <property type="entry name" value="Lambda_DNA-bd_dom_sf"/>
</dbReference>
<feature type="domain" description="HTH cro/C1-type" evidence="1">
    <location>
        <begin position="26"/>
        <end position="71"/>
    </location>
</feature>
<evidence type="ECO:0000313" key="2">
    <source>
        <dbReference type="EMBL" id="MDB7907444.1"/>
    </source>
</evidence>
<comment type="caution">
    <text evidence="3">The sequence shown here is derived from an EMBL/GenBank/DDBJ whole genome shotgun (WGS) entry which is preliminary data.</text>
</comment>
<evidence type="ECO:0000259" key="1">
    <source>
        <dbReference type="PROSITE" id="PS50943"/>
    </source>
</evidence>
<evidence type="ECO:0000313" key="3">
    <source>
        <dbReference type="EMBL" id="MSB18517.1"/>
    </source>
</evidence>
<protein>
    <submittedName>
        <fullName evidence="3">Helix-turn-helix domain-containing protein</fullName>
    </submittedName>
    <submittedName>
        <fullName evidence="2">Helix-turn-helix transcriptional regulator</fullName>
    </submittedName>
</protein>
<dbReference type="Proteomes" id="UP001211006">
    <property type="component" value="Unassembled WGS sequence"/>
</dbReference>
<dbReference type="PROSITE" id="PS50943">
    <property type="entry name" value="HTH_CROC1"/>
    <property type="match status" value="1"/>
</dbReference>
<evidence type="ECO:0000313" key="4">
    <source>
        <dbReference type="Proteomes" id="UP000434475"/>
    </source>
</evidence>
<dbReference type="RefSeq" id="WP_055270672.1">
    <property type="nucleotide sequence ID" value="NZ_JADMVA010000001.1"/>
</dbReference>
<gene>
    <name evidence="3" type="ORF">GKE97_03175</name>
    <name evidence="2" type="ORF">PND83_15780</name>
</gene>
<reference evidence="2" key="2">
    <citation type="submission" date="2023-01" db="EMBL/GenBank/DDBJ databases">
        <title>Human gut microbiome strain richness.</title>
        <authorList>
            <person name="Chen-Liaw A."/>
        </authorList>
    </citation>
    <scope>NUCLEOTIDE SEQUENCE</scope>
    <source>
        <strain evidence="2">2225st1_A6_2225SCRN_200828</strain>
    </source>
</reference>
<accession>A0A174QAL6</accession>
<name>A0A174QAL6_FLAPL</name>
<dbReference type="SMART" id="SM00530">
    <property type="entry name" value="HTH_XRE"/>
    <property type="match status" value="1"/>
</dbReference>
<dbReference type="Gene3D" id="1.10.260.40">
    <property type="entry name" value="lambda repressor-like DNA-binding domains"/>
    <property type="match status" value="1"/>
</dbReference>